<comment type="caution">
    <text evidence="2">The sequence shown here is derived from an EMBL/GenBank/DDBJ whole genome shotgun (WGS) entry which is preliminary data.</text>
</comment>
<dbReference type="RefSeq" id="WP_121902594.1">
    <property type="nucleotide sequence ID" value="NZ_REFW01000005.1"/>
</dbReference>
<dbReference type="PANTHER" id="PTHR37309:SF1">
    <property type="entry name" value="SLR0284 PROTEIN"/>
    <property type="match status" value="1"/>
</dbReference>
<keyword evidence="1" id="KW-1133">Transmembrane helix</keyword>
<gene>
    <name evidence="2" type="ORF">EAX62_15265</name>
</gene>
<reference evidence="2 3" key="1">
    <citation type="submission" date="2018-10" db="EMBL/GenBank/DDBJ databases">
        <title>Tessaracoccus antarcticuss sp. nov., isolated from sediment.</title>
        <authorList>
            <person name="Zhou L.Y."/>
            <person name="Du Z.J."/>
        </authorList>
    </citation>
    <scope>NUCLEOTIDE SEQUENCE [LARGE SCALE GENOMIC DNA]</scope>
    <source>
        <strain evidence="2 3">JDX10</strain>
    </source>
</reference>
<keyword evidence="3" id="KW-1185">Reference proteome</keyword>
<accession>A0A3M0FZ85</accession>
<organism evidence="2 3">
    <name type="scientific">Tessaracoccus antarcticus</name>
    <dbReference type="NCBI Taxonomy" id="2479848"/>
    <lineage>
        <taxon>Bacteria</taxon>
        <taxon>Bacillati</taxon>
        <taxon>Actinomycetota</taxon>
        <taxon>Actinomycetes</taxon>
        <taxon>Propionibacteriales</taxon>
        <taxon>Propionibacteriaceae</taxon>
        <taxon>Tessaracoccus</taxon>
    </lineage>
</organism>
<keyword evidence="1" id="KW-0472">Membrane</keyword>
<evidence type="ECO:0000256" key="1">
    <source>
        <dbReference type="SAM" id="Phobius"/>
    </source>
</evidence>
<dbReference type="PANTHER" id="PTHR37309">
    <property type="entry name" value="SLR0284 PROTEIN"/>
    <property type="match status" value="1"/>
</dbReference>
<feature type="transmembrane region" description="Helical" evidence="1">
    <location>
        <begin position="39"/>
        <end position="56"/>
    </location>
</feature>
<dbReference type="EMBL" id="REFW01000005">
    <property type="protein sequence ID" value="RMB57815.1"/>
    <property type="molecule type" value="Genomic_DNA"/>
</dbReference>
<name>A0A3M0FZ85_9ACTN</name>
<dbReference type="AlphaFoldDB" id="A0A3M0FZ85"/>
<feature type="transmembrane region" description="Helical" evidence="1">
    <location>
        <begin position="99"/>
        <end position="120"/>
    </location>
</feature>
<protein>
    <submittedName>
        <fullName evidence="2">Phage holin family protein</fullName>
    </submittedName>
</protein>
<keyword evidence="1" id="KW-0812">Transmembrane</keyword>
<dbReference type="OrthoDB" id="9810847at2"/>
<dbReference type="InterPro" id="IPR007165">
    <property type="entry name" value="Phage_holin_4_2"/>
</dbReference>
<evidence type="ECO:0000313" key="3">
    <source>
        <dbReference type="Proteomes" id="UP000275256"/>
    </source>
</evidence>
<sequence length="124" mass="13051">MKLVIRLVISALATALAVWLVPGIHLTASSDGEKALTLIVVAAIFGLVNAVVRPLITIAGACLILLTMGLFLFVINALMLMLTAWLAGSLGFGFEVDGFWWAVLGSIIISLATSLISGLIETRD</sequence>
<evidence type="ECO:0000313" key="2">
    <source>
        <dbReference type="EMBL" id="RMB57815.1"/>
    </source>
</evidence>
<dbReference type="Pfam" id="PF04020">
    <property type="entry name" value="Phage_holin_4_2"/>
    <property type="match status" value="1"/>
</dbReference>
<dbReference type="Proteomes" id="UP000275256">
    <property type="component" value="Unassembled WGS sequence"/>
</dbReference>
<feature type="transmembrane region" description="Helical" evidence="1">
    <location>
        <begin position="63"/>
        <end position="87"/>
    </location>
</feature>
<proteinExistence type="predicted"/>